<gene>
    <name evidence="8" type="primary">exoQ</name>
    <name evidence="8" type="ordered locus">Atu2356</name>
</gene>
<feature type="transmembrane region" description="Helical" evidence="6">
    <location>
        <begin position="257"/>
        <end position="278"/>
    </location>
</feature>
<keyword evidence="9" id="KW-1185">Reference proteome</keyword>
<keyword evidence="4 6" id="KW-0472">Membrane</keyword>
<reference evidence="8 9" key="1">
    <citation type="journal article" date="2001" name="Science">
        <title>The genome of the natural genetic engineer Agrobacterium tumefaciens C58.</title>
        <authorList>
            <person name="Wood D.W."/>
            <person name="Setubal J.C."/>
            <person name="Kaul R."/>
            <person name="Monks D.E."/>
            <person name="Kitajima J.P."/>
            <person name="Okura V.K."/>
            <person name="Zhou Y."/>
            <person name="Chen L."/>
            <person name="Wood G.E."/>
            <person name="Almeida N.F.Jr."/>
            <person name="Woo L."/>
            <person name="Chen Y."/>
            <person name="Paulsen I.T."/>
            <person name="Eisen J.A."/>
            <person name="Karp P.D."/>
            <person name="Bovee D.Sr."/>
            <person name="Chapman P."/>
            <person name="Clendenning J."/>
            <person name="Deatherage G."/>
            <person name="Gillet W."/>
            <person name="Grant C."/>
            <person name="Kutyavin T."/>
            <person name="Levy R."/>
            <person name="Li M.J."/>
            <person name="McClelland E."/>
            <person name="Palmieri A."/>
            <person name="Raymond C."/>
            <person name="Rouse G."/>
            <person name="Saenphimmachak C."/>
            <person name="Wu Z."/>
            <person name="Romero P."/>
            <person name="Gordon D."/>
            <person name="Zhang S."/>
            <person name="Yoo H."/>
            <person name="Tao Y."/>
            <person name="Biddle P."/>
            <person name="Jung M."/>
            <person name="Krespan W."/>
            <person name="Perry M."/>
            <person name="Gordon-Kamm B."/>
            <person name="Liao L."/>
            <person name="Kim S."/>
            <person name="Hendrick C."/>
            <person name="Zhao Z.Y."/>
            <person name="Dolan M."/>
            <person name="Chumley F."/>
            <person name="Tingey S.V."/>
            <person name="Tomb J.F."/>
            <person name="Gordon M.P."/>
            <person name="Olson M.V."/>
            <person name="Nester E.W."/>
        </authorList>
    </citation>
    <scope>NUCLEOTIDE SEQUENCE [LARGE SCALE GENOMIC DNA]</scope>
    <source>
        <strain evidence="9">C58 / ATCC 33970</strain>
    </source>
</reference>
<comment type="subcellular location">
    <subcellularLocation>
        <location evidence="1">Membrane</location>
        <topology evidence="1">Multi-pass membrane protein</topology>
    </subcellularLocation>
</comment>
<proteinExistence type="predicted"/>
<dbReference type="EnsemblBacteria" id="AAK88097">
    <property type="protein sequence ID" value="AAK88097"/>
    <property type="gene ID" value="Atu2356"/>
</dbReference>
<keyword evidence="2 6" id="KW-0812">Transmembrane</keyword>
<dbReference type="STRING" id="176299.Atu2356"/>
<dbReference type="GO" id="GO:0016020">
    <property type="term" value="C:membrane"/>
    <property type="evidence" value="ECO:0007669"/>
    <property type="project" value="UniProtKB-SubCell"/>
</dbReference>
<dbReference type="InterPro" id="IPR051533">
    <property type="entry name" value="WaaL-like"/>
</dbReference>
<feature type="transmembrane region" description="Helical" evidence="6">
    <location>
        <begin position="391"/>
        <end position="420"/>
    </location>
</feature>
<evidence type="ECO:0000313" key="8">
    <source>
        <dbReference type="EMBL" id="AAK88097.2"/>
    </source>
</evidence>
<feature type="transmembrane region" description="Helical" evidence="6">
    <location>
        <begin position="233"/>
        <end position="251"/>
    </location>
</feature>
<dbReference type="InterPro" id="IPR007016">
    <property type="entry name" value="O-antigen_ligase-rel_domated"/>
</dbReference>
<accession>Q7CX92</accession>
<dbReference type="EMBL" id="AE007869">
    <property type="protein sequence ID" value="AAK88097.2"/>
    <property type="molecule type" value="Genomic_DNA"/>
</dbReference>
<evidence type="ECO:0000256" key="1">
    <source>
        <dbReference type="ARBA" id="ARBA00004141"/>
    </source>
</evidence>
<dbReference type="OrthoDB" id="4391260at2"/>
<dbReference type="Proteomes" id="UP000000813">
    <property type="component" value="Chromosome circular"/>
</dbReference>
<protein>
    <submittedName>
        <fullName evidence="8">Exopolysaccharide production protein</fullName>
    </submittedName>
</protein>
<dbReference type="HOGENOM" id="CLU_039809_1_0_5"/>
<evidence type="ECO:0000256" key="6">
    <source>
        <dbReference type="SAM" id="Phobius"/>
    </source>
</evidence>
<dbReference type="PATRIC" id="fig|176299.10.peg.2368"/>
<feature type="transmembrane region" description="Helical" evidence="6">
    <location>
        <begin position="59"/>
        <end position="77"/>
    </location>
</feature>
<feature type="transmembrane region" description="Helical" evidence="6">
    <location>
        <begin position="194"/>
        <end position="226"/>
    </location>
</feature>
<dbReference type="PANTHER" id="PTHR37422">
    <property type="entry name" value="TEICHURONIC ACID BIOSYNTHESIS PROTEIN TUAE"/>
    <property type="match status" value="1"/>
</dbReference>
<feature type="transmembrane region" description="Helical" evidence="6">
    <location>
        <begin position="142"/>
        <end position="161"/>
    </location>
</feature>
<dbReference type="KEGG" id="atu:Atu2356"/>
<evidence type="ECO:0000256" key="4">
    <source>
        <dbReference type="ARBA" id="ARBA00023136"/>
    </source>
</evidence>
<sequence length="477" mass="52960">MEKGREDPLMDAAHEEQARGYWRNTLFYVTFLYFTVGFSPYVSLSSTYEGSAMAAGSNLLNQLIAIILLFSFVAFMAKERSFSLIFTPRLLMAAIFGWFVFTSIVGEAPMFSIRRLVMCAIICVLAGGFLQLPRTERQFTTLLAGCVMIILFLCYFGVIVLPSRSIHQASDALEPLLAGNWRGVFQHKNEAASVMAVLIILAIYLCRRWSFIGGLLVLLLSLIFLVKSGGKTVLGLMPIVVSAGWFIVRWPSWRYTVVASLLLVFTVVTVGTTVDPVFAQMLTRMGVDASFTGRTDIWTVAIDYIRQSPILGYGYQAFWRSDTLMSSFTENNSWATTAPASHSGYFDLLLAGGIPGLVLVLMWICLLPLHYLGKMDSATRNSPLTRLYVGVWLYVLLYGFLETLFLLSSGFVWFFLLVAVMGLHLQANASLVEDEAEPEPARNGKDAGRVKIPHPGLPVVRKRKLLAAQPTPSVESD</sequence>
<evidence type="ECO:0000256" key="3">
    <source>
        <dbReference type="ARBA" id="ARBA00022989"/>
    </source>
</evidence>
<dbReference type="AlphaFoldDB" id="Q7CX92"/>
<organism evidence="8 9">
    <name type="scientific">Agrobacterium fabrum (strain C58 / ATCC 33970)</name>
    <name type="common">Agrobacterium tumefaciens (strain C58)</name>
    <dbReference type="NCBI Taxonomy" id="176299"/>
    <lineage>
        <taxon>Bacteria</taxon>
        <taxon>Pseudomonadati</taxon>
        <taxon>Pseudomonadota</taxon>
        <taxon>Alphaproteobacteria</taxon>
        <taxon>Hyphomicrobiales</taxon>
        <taxon>Rhizobiaceae</taxon>
        <taxon>Rhizobium/Agrobacterium group</taxon>
        <taxon>Agrobacterium</taxon>
        <taxon>Agrobacterium tumefaciens complex</taxon>
    </lineage>
</organism>
<evidence type="ECO:0000259" key="7">
    <source>
        <dbReference type="Pfam" id="PF04932"/>
    </source>
</evidence>
<feature type="transmembrane region" description="Helical" evidence="6">
    <location>
        <begin position="89"/>
        <end position="106"/>
    </location>
</feature>
<evidence type="ECO:0000256" key="2">
    <source>
        <dbReference type="ARBA" id="ARBA00022692"/>
    </source>
</evidence>
<feature type="region of interest" description="Disordered" evidence="5">
    <location>
        <begin position="434"/>
        <end position="457"/>
    </location>
</feature>
<dbReference type="eggNOG" id="COG3307">
    <property type="taxonomic scope" value="Bacteria"/>
</dbReference>
<name>Q7CX92_AGRFC</name>
<dbReference type="PANTHER" id="PTHR37422:SF21">
    <property type="entry name" value="EXOQ-LIKE PROTEIN"/>
    <property type="match status" value="1"/>
</dbReference>
<dbReference type="BioCyc" id="AGRO:ATU2356-MONOMER"/>
<feature type="transmembrane region" description="Helical" evidence="6">
    <location>
        <begin position="348"/>
        <end position="371"/>
    </location>
</feature>
<feature type="transmembrane region" description="Helical" evidence="6">
    <location>
        <begin position="21"/>
        <end position="39"/>
    </location>
</feature>
<feature type="transmembrane region" description="Helical" evidence="6">
    <location>
        <begin position="112"/>
        <end position="130"/>
    </location>
</feature>
<reference evidence="8 9" key="2">
    <citation type="journal article" date="2001" name="Science">
        <title>Genome sequence of the plant pathogen and biotechnology agent Agrobacterium tumefaciens C58.</title>
        <authorList>
            <person name="Goodner B."/>
            <person name="Hinkle G."/>
            <person name="Gattung S."/>
            <person name="Miller N."/>
            <person name="Blanchard M."/>
            <person name="Qurollo B."/>
            <person name="Goldman B.S."/>
            <person name="Cao Y."/>
            <person name="Askenazi M."/>
            <person name="Halling C."/>
            <person name="Mullin L."/>
            <person name="Houmiel K."/>
            <person name="Gordon J."/>
            <person name="Vaudin M."/>
            <person name="Iartchouk O."/>
            <person name="Epp A."/>
            <person name="Liu F."/>
            <person name="Wollam C."/>
            <person name="Allinger M."/>
            <person name="Doughty D."/>
            <person name="Scott C."/>
            <person name="Lappas C."/>
            <person name="Markelz B."/>
            <person name="Flanagan C."/>
            <person name="Crowell C."/>
            <person name="Gurson J."/>
            <person name="Lomo C."/>
            <person name="Sear C."/>
            <person name="Strub G."/>
            <person name="Cielo C."/>
            <person name="Slater S."/>
        </authorList>
    </citation>
    <scope>NUCLEOTIDE SEQUENCE [LARGE SCALE GENOMIC DNA]</scope>
    <source>
        <strain evidence="9">C58 / ATCC 33970</strain>
    </source>
</reference>
<feature type="domain" description="O-antigen ligase-related" evidence="7">
    <location>
        <begin position="217"/>
        <end position="361"/>
    </location>
</feature>
<dbReference type="PhylomeDB" id="Q7CX92"/>
<evidence type="ECO:0000256" key="5">
    <source>
        <dbReference type="SAM" id="MobiDB-lite"/>
    </source>
</evidence>
<dbReference type="Pfam" id="PF04932">
    <property type="entry name" value="Wzy_C"/>
    <property type="match status" value="1"/>
</dbReference>
<keyword evidence="3 6" id="KW-1133">Transmembrane helix</keyword>
<evidence type="ECO:0000313" key="9">
    <source>
        <dbReference type="Proteomes" id="UP000000813"/>
    </source>
</evidence>
<feature type="compositionally biased region" description="Basic and acidic residues" evidence="5">
    <location>
        <begin position="439"/>
        <end position="449"/>
    </location>
</feature>